<accession>A0AAD4SI21</accession>
<dbReference type="CDD" id="cd17300">
    <property type="entry name" value="PIPKc_PIKfyve"/>
    <property type="match status" value="1"/>
</dbReference>
<keyword evidence="2" id="KW-0479">Metal-binding</keyword>
<dbReference type="GO" id="GO:0005524">
    <property type="term" value="F:ATP binding"/>
    <property type="evidence" value="ECO:0007669"/>
    <property type="project" value="UniProtKB-UniRule"/>
</dbReference>
<evidence type="ECO:0000313" key="16">
    <source>
        <dbReference type="Proteomes" id="UP001202328"/>
    </source>
</evidence>
<dbReference type="PANTHER" id="PTHR45748">
    <property type="entry name" value="1-PHOSPHATIDYLINOSITOL 3-PHOSPHATE 5-KINASE-RELATED"/>
    <property type="match status" value="1"/>
</dbReference>
<dbReference type="SMART" id="SM00330">
    <property type="entry name" value="PIPKc"/>
    <property type="match status" value="1"/>
</dbReference>
<feature type="region of interest" description="Disordered" evidence="12">
    <location>
        <begin position="249"/>
        <end position="289"/>
    </location>
</feature>
<dbReference type="PANTHER" id="PTHR45748:SF7">
    <property type="entry name" value="1-PHOSPHATIDYLINOSITOL 3-PHOSPHATE 5-KINASE-RELATED"/>
    <property type="match status" value="1"/>
</dbReference>
<gene>
    <name evidence="15" type="ORF">MKW98_016298</name>
</gene>
<dbReference type="AlphaFoldDB" id="A0AAD4SI21"/>
<evidence type="ECO:0000256" key="4">
    <source>
        <dbReference type="ARBA" id="ARBA00022753"/>
    </source>
</evidence>
<evidence type="ECO:0000256" key="11">
    <source>
        <dbReference type="PROSITE-ProRule" id="PRU00781"/>
    </source>
</evidence>
<feature type="domain" description="PIPK" evidence="14">
    <location>
        <begin position="738"/>
        <end position="1085"/>
    </location>
</feature>
<evidence type="ECO:0000313" key="15">
    <source>
        <dbReference type="EMBL" id="KAI3907654.1"/>
    </source>
</evidence>
<dbReference type="Gene3D" id="3.30.40.10">
    <property type="entry name" value="Zinc/RING finger domain, C3HC4 (zinc finger)"/>
    <property type="match status" value="1"/>
</dbReference>
<keyword evidence="4" id="KW-0967">Endosome</keyword>
<keyword evidence="16" id="KW-1185">Reference proteome</keyword>
<dbReference type="CDD" id="cd15725">
    <property type="entry name" value="FYVE_PIKfyve_Fab1"/>
    <property type="match status" value="1"/>
</dbReference>
<evidence type="ECO:0000256" key="9">
    <source>
        <dbReference type="ARBA" id="ARBA00077223"/>
    </source>
</evidence>
<dbReference type="Gene3D" id="3.30.810.10">
    <property type="entry name" value="2-Layer Sandwich"/>
    <property type="match status" value="2"/>
</dbReference>
<dbReference type="FunFam" id="3.30.810.10:FF:000001">
    <property type="entry name" value="1-phosphatidylinositol 3-phosphate 5-kinase FAB1"/>
    <property type="match status" value="1"/>
</dbReference>
<dbReference type="InterPro" id="IPR013083">
    <property type="entry name" value="Znf_RING/FYVE/PHD"/>
</dbReference>
<sequence>MDSPTKSITDELLDVVKSWMPRKTKAANVSRDFWMPDHSCRVCYECDAQFSTFNRRHHCRLCGKVFCAKCTSKSIPALSDEEPSTTGGEEECVERIRVCNYCYKQWEDEMKDVSDGVEVTSPGGISPTHSTIHESSQELEGVNEPGKTLNDNIDGGKGETASSSPVKEGKMVEPVDFENNGLLWIPPVPEDVEDDEEAVLFDDGEDDATGEWRHLRPSTSFGDGEPVNAKPSASDGSLVAVVDHPSANNVGALESTGRGELRTSNLTTIEQDRNNSREEQGSSEEDFPQCTTDHQSILVSLSTRCVWKGTVCERAHVFPIKYYGSSDNPLGRFLRYHLFDQSFRCRFCEMPSEAHIHSYTHGQGTLTISVKKLEILLPGEGEGKIWMWHRCLQCPRVNGLPPSTQRVVMSDAAWGLSFGKFLELSFSNHAAADCGHSLHRDCLRFYGFGRMVACFRYASTNVHSVYLPLSKLDFNYNKQDWIQHEADEVVNRAGHLFAEVSNALRKIADQRTGSRGLTTELEGLLKTEKAEFEESLQNALNREEKKGQPVIDIIEINGLRRQLIFNIYLWDQRLVYAASTDNKPFKEKLNTSAPKQCDSLESGLVVQRSSSMGQFHPSAEYLSKTLEDAWTGKNQPTVKEDNNTAVSVDSSMADVVMKTADFQDQPEEDRRGLVDDNVEQFPAWVRVPFLELYKNSPGRAPKLDNLGQYNPVYLPVVRELSRLGGARFFLPIGVDGTVVPVYDDEPTSVISYALASPEYHSQISGERLKDGGGSSASKSLHASVSFTDDSPPLGKVKYTVMCYYSSRFEALRKMCCPSELDFVRSLSRCEKWGKSNVFFAKSLDDRFIIKQVTKRELESFLQFAPEYFKYLTESIDTRSQTCLAKILGIYQVTSKHQNGGKDARMDVLVMENLLFGRNVTRLYDLKGSTQSRYNADASGSNKVLLDQNLIEAMPTSPIFVGSKAKRLLERAVWNDTSLLAVSFTTNSFLMFMVQIKHRLIHFCTQFILSQSINVMDYSLLVGVDEEKQELVVGIIDFMRQYTWDKHLETWVKTLGILGGAKNSTPTVISPKQYKKRFRKAMSEYFLMVPDEWSPQNIIPSASQSDLGEDNTVKVSSP</sequence>
<dbReference type="SMART" id="SM00064">
    <property type="entry name" value="FYVE"/>
    <property type="match status" value="1"/>
</dbReference>
<dbReference type="InterPro" id="IPR044769">
    <property type="entry name" value="PIKfyve_PIPKc"/>
</dbReference>
<dbReference type="InterPro" id="IPR011011">
    <property type="entry name" value="Znf_FYVE_PHD"/>
</dbReference>
<keyword evidence="6" id="KW-0862">Zinc</keyword>
<evidence type="ECO:0000256" key="7">
    <source>
        <dbReference type="ARBA" id="ARBA00022840"/>
    </source>
</evidence>
<evidence type="ECO:0000256" key="1">
    <source>
        <dbReference type="ARBA" id="ARBA00004608"/>
    </source>
</evidence>
<evidence type="ECO:0000256" key="6">
    <source>
        <dbReference type="ARBA" id="ARBA00022833"/>
    </source>
</evidence>
<dbReference type="FunFam" id="3.30.40.10:FF:000384">
    <property type="entry name" value="1-phosphatidylinositol-3-phosphate 5-kinase FAB1B"/>
    <property type="match status" value="1"/>
</dbReference>
<dbReference type="InterPro" id="IPR000306">
    <property type="entry name" value="Znf_FYVE"/>
</dbReference>
<name>A0AAD4SI21_9MAGN</name>
<evidence type="ECO:0000256" key="12">
    <source>
        <dbReference type="SAM" id="MobiDB-lite"/>
    </source>
</evidence>
<evidence type="ECO:0000256" key="3">
    <source>
        <dbReference type="ARBA" id="ARBA00022741"/>
    </source>
</evidence>
<reference evidence="15" key="1">
    <citation type="submission" date="2022-04" db="EMBL/GenBank/DDBJ databases">
        <title>A functionally conserved STORR gene fusion in Papaver species that diverged 16.8 million years ago.</title>
        <authorList>
            <person name="Catania T."/>
        </authorList>
    </citation>
    <scope>NUCLEOTIDE SEQUENCE</scope>
    <source>
        <strain evidence="15">S-188037</strain>
    </source>
</reference>
<dbReference type="PROSITE" id="PS51455">
    <property type="entry name" value="PIPK"/>
    <property type="match status" value="1"/>
</dbReference>
<keyword evidence="11" id="KW-0808">Transferase</keyword>
<dbReference type="InterPro" id="IPR002498">
    <property type="entry name" value="PInositol-4-P-4/5-kinase_core"/>
</dbReference>
<dbReference type="Proteomes" id="UP001202328">
    <property type="component" value="Unassembled WGS sequence"/>
</dbReference>
<feature type="domain" description="FYVE-type" evidence="13">
    <location>
        <begin position="37"/>
        <end position="107"/>
    </location>
</feature>
<evidence type="ECO:0000256" key="10">
    <source>
        <dbReference type="PROSITE-ProRule" id="PRU00091"/>
    </source>
</evidence>
<keyword evidence="11" id="KW-0418">Kinase</keyword>
<dbReference type="GO" id="GO:0000285">
    <property type="term" value="F:1-phosphatidylinositol-3-phosphate 5-kinase activity"/>
    <property type="evidence" value="ECO:0007669"/>
    <property type="project" value="InterPro"/>
</dbReference>
<comment type="subcellular location">
    <subcellularLocation>
        <location evidence="1">Endosome membrane</location>
    </subcellularLocation>
</comment>
<protein>
    <recommendedName>
        <fullName evidence="9">Phosphatidylinositol 3-phosphate 5-kinase type III</fullName>
    </recommendedName>
</protein>
<dbReference type="SUPFAM" id="SSF56104">
    <property type="entry name" value="SAICAR synthase-like"/>
    <property type="match status" value="1"/>
</dbReference>
<keyword evidence="7 11" id="KW-0067">ATP-binding</keyword>
<dbReference type="InterPro" id="IPR027483">
    <property type="entry name" value="PInositol-4-P-4/5-kinase_C_sf"/>
</dbReference>
<evidence type="ECO:0000256" key="8">
    <source>
        <dbReference type="ARBA" id="ARBA00023136"/>
    </source>
</evidence>
<feature type="region of interest" description="Disordered" evidence="12">
    <location>
        <begin position="206"/>
        <end position="236"/>
    </location>
</feature>
<dbReference type="SUPFAM" id="SSF57903">
    <property type="entry name" value="FYVE/PHD zinc finger"/>
    <property type="match status" value="1"/>
</dbReference>
<dbReference type="GO" id="GO:0010008">
    <property type="term" value="C:endosome membrane"/>
    <property type="evidence" value="ECO:0007669"/>
    <property type="project" value="UniProtKB-SubCell"/>
</dbReference>
<dbReference type="GO" id="GO:0008270">
    <property type="term" value="F:zinc ion binding"/>
    <property type="evidence" value="ECO:0007669"/>
    <property type="project" value="UniProtKB-KW"/>
</dbReference>
<keyword evidence="3 11" id="KW-0547">Nucleotide-binding</keyword>
<evidence type="ECO:0000259" key="13">
    <source>
        <dbReference type="PROSITE" id="PS50178"/>
    </source>
</evidence>
<evidence type="ECO:0000256" key="5">
    <source>
        <dbReference type="ARBA" id="ARBA00022771"/>
    </source>
</evidence>
<feature type="compositionally biased region" description="Basic and acidic residues" evidence="12">
    <location>
        <begin position="270"/>
        <end position="280"/>
    </location>
</feature>
<dbReference type="InterPro" id="IPR017455">
    <property type="entry name" value="Znf_FYVE-rel"/>
</dbReference>
<dbReference type="Pfam" id="PF01363">
    <property type="entry name" value="FYVE"/>
    <property type="match status" value="1"/>
</dbReference>
<evidence type="ECO:0000256" key="2">
    <source>
        <dbReference type="ARBA" id="ARBA00022723"/>
    </source>
</evidence>
<dbReference type="EMBL" id="JAJJMB010010581">
    <property type="protein sequence ID" value="KAI3907654.1"/>
    <property type="molecule type" value="Genomic_DNA"/>
</dbReference>
<dbReference type="Pfam" id="PF01504">
    <property type="entry name" value="PIP5K"/>
    <property type="match status" value="1"/>
</dbReference>
<dbReference type="PROSITE" id="PS50178">
    <property type="entry name" value="ZF_FYVE"/>
    <property type="match status" value="1"/>
</dbReference>
<evidence type="ECO:0000259" key="14">
    <source>
        <dbReference type="PROSITE" id="PS51455"/>
    </source>
</evidence>
<dbReference type="GO" id="GO:0046854">
    <property type="term" value="P:phosphatidylinositol phosphate biosynthetic process"/>
    <property type="evidence" value="ECO:0007669"/>
    <property type="project" value="TreeGrafter"/>
</dbReference>
<keyword evidence="8" id="KW-0472">Membrane</keyword>
<dbReference type="InterPro" id="IPR027484">
    <property type="entry name" value="PInositol-4-P-5-kinase_N"/>
</dbReference>
<dbReference type="Gene3D" id="3.30.800.10">
    <property type="entry name" value="Phosphatidylinositol Phosphate Kinase II Beta"/>
    <property type="match status" value="1"/>
</dbReference>
<organism evidence="15 16">
    <name type="scientific">Papaver atlanticum</name>
    <dbReference type="NCBI Taxonomy" id="357466"/>
    <lineage>
        <taxon>Eukaryota</taxon>
        <taxon>Viridiplantae</taxon>
        <taxon>Streptophyta</taxon>
        <taxon>Embryophyta</taxon>
        <taxon>Tracheophyta</taxon>
        <taxon>Spermatophyta</taxon>
        <taxon>Magnoliopsida</taxon>
        <taxon>Ranunculales</taxon>
        <taxon>Papaveraceae</taxon>
        <taxon>Papaveroideae</taxon>
        <taxon>Papaver</taxon>
    </lineage>
</organism>
<comment type="caution">
    <text evidence="15">The sequence shown here is derived from an EMBL/GenBank/DDBJ whole genome shotgun (WGS) entry which is preliminary data.</text>
</comment>
<keyword evidence="5 10" id="KW-0863">Zinc-finger</keyword>
<proteinExistence type="predicted"/>
<feature type="region of interest" description="Disordered" evidence="12">
    <location>
        <begin position="122"/>
        <end position="169"/>
    </location>
</feature>